<proteinExistence type="predicted"/>
<dbReference type="Proteomes" id="UP000494261">
    <property type="component" value="Unassembled WGS sequence"/>
</dbReference>
<evidence type="ECO:0000313" key="2">
    <source>
        <dbReference type="Proteomes" id="UP000494261"/>
    </source>
</evidence>
<dbReference type="Pfam" id="PF21983">
    <property type="entry name" value="NikA-like"/>
    <property type="match status" value="1"/>
</dbReference>
<reference evidence="1 2" key="1">
    <citation type="submission" date="2019-09" db="EMBL/GenBank/DDBJ databases">
        <authorList>
            <person name="Depoorter E."/>
        </authorList>
    </citation>
    <scope>NUCLEOTIDE SEQUENCE [LARGE SCALE GENOMIC DNA]</scope>
    <source>
        <strain evidence="1">LMG 13014</strain>
    </source>
</reference>
<accession>A0A6P2NU06</accession>
<organism evidence="1 2">
    <name type="scientific">Burkholderia aenigmatica</name>
    <dbReference type="NCBI Taxonomy" id="2015348"/>
    <lineage>
        <taxon>Bacteria</taxon>
        <taxon>Pseudomonadati</taxon>
        <taxon>Pseudomonadota</taxon>
        <taxon>Betaproteobacteria</taxon>
        <taxon>Burkholderiales</taxon>
        <taxon>Burkholderiaceae</taxon>
        <taxon>Burkholderia</taxon>
        <taxon>Burkholderia cepacia complex</taxon>
    </lineage>
</organism>
<evidence type="ECO:0008006" key="3">
    <source>
        <dbReference type="Google" id="ProtNLM"/>
    </source>
</evidence>
<dbReference type="InterPro" id="IPR053842">
    <property type="entry name" value="NikA-like"/>
</dbReference>
<protein>
    <recommendedName>
        <fullName evidence="3">Mobilization protein</fullName>
    </recommendedName>
</protein>
<sequence length="109" mass="12526">MAKHHFTKKDDSERRTIRKVFRVTEEEDQKIRHSASIRQMDDSEFIRRAALGRKADVDYETEIVLALSDITRAVRAMHAAMVERGIAPPEAELLPLILEARAAMLRISK</sequence>
<evidence type="ECO:0000313" key="1">
    <source>
        <dbReference type="EMBL" id="VWB98521.1"/>
    </source>
</evidence>
<dbReference type="RefSeq" id="WP_235996168.1">
    <property type="nucleotide sequence ID" value="NZ_CABVQC010000033.1"/>
</dbReference>
<gene>
    <name evidence="1" type="ORF">BLA13014_04609</name>
</gene>
<name>A0A6P2NU06_9BURK</name>
<dbReference type="AlphaFoldDB" id="A0A6P2NU06"/>
<dbReference type="EMBL" id="CABVQC010000033">
    <property type="protein sequence ID" value="VWB98521.1"/>
    <property type="molecule type" value="Genomic_DNA"/>
</dbReference>